<dbReference type="EMBL" id="KZ826383">
    <property type="protein sequence ID" value="PYI03225.1"/>
    <property type="molecule type" value="Genomic_DNA"/>
</dbReference>
<dbReference type="InterPro" id="IPR036291">
    <property type="entry name" value="NAD(P)-bd_dom_sf"/>
</dbReference>
<comment type="similarity">
    <text evidence="1">Belongs to the short-chain dehydrogenases/reductases (SDR) family.</text>
</comment>
<evidence type="ECO:0000256" key="2">
    <source>
        <dbReference type="ARBA" id="ARBA00023002"/>
    </source>
</evidence>
<organism evidence="4 5">
    <name type="scientific">Aspergillus sclerotiicarbonarius (strain CBS 121057 / IBT 28362)</name>
    <dbReference type="NCBI Taxonomy" id="1448318"/>
    <lineage>
        <taxon>Eukaryota</taxon>
        <taxon>Fungi</taxon>
        <taxon>Dikarya</taxon>
        <taxon>Ascomycota</taxon>
        <taxon>Pezizomycotina</taxon>
        <taxon>Eurotiomycetes</taxon>
        <taxon>Eurotiomycetidae</taxon>
        <taxon>Eurotiales</taxon>
        <taxon>Aspergillaceae</taxon>
        <taxon>Aspergillus</taxon>
        <taxon>Aspergillus subgen. Circumdati</taxon>
    </lineage>
</organism>
<protein>
    <recommendedName>
        <fullName evidence="6">NAD(P)-binding protein</fullName>
    </recommendedName>
</protein>
<dbReference type="OrthoDB" id="2102561at2759"/>
<dbReference type="GO" id="GO:0019433">
    <property type="term" value="P:triglyceride catabolic process"/>
    <property type="evidence" value="ECO:0007669"/>
    <property type="project" value="TreeGrafter"/>
</dbReference>
<dbReference type="GO" id="GO:0004806">
    <property type="term" value="F:triacylglycerol lipase activity"/>
    <property type="evidence" value="ECO:0007669"/>
    <property type="project" value="TreeGrafter"/>
</dbReference>
<proteinExistence type="inferred from homology"/>
<evidence type="ECO:0008006" key="6">
    <source>
        <dbReference type="Google" id="ProtNLM"/>
    </source>
</evidence>
<dbReference type="STRING" id="1448318.A0A319E4T9"/>
<gene>
    <name evidence="4" type="ORF">BO78DRAFT_421798</name>
</gene>
<dbReference type="GO" id="GO:0005783">
    <property type="term" value="C:endoplasmic reticulum"/>
    <property type="evidence" value="ECO:0007669"/>
    <property type="project" value="TreeGrafter"/>
</dbReference>
<dbReference type="PANTHER" id="PTHR44169:SF6">
    <property type="entry name" value="NADPH-DEPENDENT 1-ACYLDIHYDROXYACETONE PHOSPHATE REDUCTASE"/>
    <property type="match status" value="1"/>
</dbReference>
<evidence type="ECO:0000313" key="4">
    <source>
        <dbReference type="EMBL" id="PYI03225.1"/>
    </source>
</evidence>
<name>A0A319E4T9_ASPSB</name>
<dbReference type="GO" id="GO:0000140">
    <property type="term" value="F:acylglycerone-phosphate reductase (NADP+) activity"/>
    <property type="evidence" value="ECO:0007669"/>
    <property type="project" value="TreeGrafter"/>
</dbReference>
<dbReference type="GO" id="GO:0005811">
    <property type="term" value="C:lipid droplet"/>
    <property type="evidence" value="ECO:0007669"/>
    <property type="project" value="TreeGrafter"/>
</dbReference>
<dbReference type="AlphaFoldDB" id="A0A319E4T9"/>
<evidence type="ECO:0000256" key="1">
    <source>
        <dbReference type="ARBA" id="ARBA00006484"/>
    </source>
</evidence>
<keyword evidence="5" id="KW-1185">Reference proteome</keyword>
<dbReference type="Proteomes" id="UP000248423">
    <property type="component" value="Unassembled WGS sequence"/>
</dbReference>
<dbReference type="VEuPathDB" id="FungiDB:BO78DRAFT_421798"/>
<dbReference type="Gene3D" id="3.40.50.720">
    <property type="entry name" value="NAD(P)-binding Rossmann-like Domain"/>
    <property type="match status" value="1"/>
</dbReference>
<sequence>MESHSRLVSFSRANHNGSPPDDPDHRLLRQRHRIGPSADHHVLVTARAPSKIPSSLTTLTNVTALQLDVTDPESVAAAVRAVEQHGAGLNMWINNAGAGYTMPLLDVDLAQAQQVYETNVWGPLRLTRP</sequence>
<dbReference type="Pfam" id="PF00106">
    <property type="entry name" value="adh_short"/>
    <property type="match status" value="1"/>
</dbReference>
<evidence type="ECO:0000313" key="5">
    <source>
        <dbReference type="Proteomes" id="UP000248423"/>
    </source>
</evidence>
<keyword evidence="2" id="KW-0560">Oxidoreductase</keyword>
<dbReference type="GO" id="GO:0006654">
    <property type="term" value="P:phosphatidic acid biosynthetic process"/>
    <property type="evidence" value="ECO:0007669"/>
    <property type="project" value="TreeGrafter"/>
</dbReference>
<feature type="region of interest" description="Disordered" evidence="3">
    <location>
        <begin position="1"/>
        <end position="27"/>
    </location>
</feature>
<accession>A0A319E4T9</accession>
<feature type="compositionally biased region" description="Polar residues" evidence="3">
    <location>
        <begin position="1"/>
        <end position="17"/>
    </location>
</feature>
<reference evidence="4 5" key="1">
    <citation type="submission" date="2018-02" db="EMBL/GenBank/DDBJ databases">
        <title>The genomes of Aspergillus section Nigri reveals drivers in fungal speciation.</title>
        <authorList>
            <consortium name="DOE Joint Genome Institute"/>
            <person name="Vesth T.C."/>
            <person name="Nybo J."/>
            <person name="Theobald S."/>
            <person name="Brandl J."/>
            <person name="Frisvad J.C."/>
            <person name="Nielsen K.F."/>
            <person name="Lyhne E.K."/>
            <person name="Kogle M.E."/>
            <person name="Kuo A."/>
            <person name="Riley R."/>
            <person name="Clum A."/>
            <person name="Nolan M."/>
            <person name="Lipzen A."/>
            <person name="Salamov A."/>
            <person name="Henrissat B."/>
            <person name="Wiebenga A."/>
            <person name="De vries R.P."/>
            <person name="Grigoriev I.V."/>
            <person name="Mortensen U.H."/>
            <person name="Andersen M.R."/>
            <person name="Baker S.E."/>
        </authorList>
    </citation>
    <scope>NUCLEOTIDE SEQUENCE [LARGE SCALE GENOMIC DNA]</scope>
    <source>
        <strain evidence="4 5">CBS 121057</strain>
    </source>
</reference>
<dbReference type="InterPro" id="IPR002347">
    <property type="entry name" value="SDR_fam"/>
</dbReference>
<evidence type="ECO:0000256" key="3">
    <source>
        <dbReference type="SAM" id="MobiDB-lite"/>
    </source>
</evidence>
<dbReference type="PANTHER" id="PTHR44169">
    <property type="entry name" value="NADPH-DEPENDENT 1-ACYLDIHYDROXYACETONE PHOSPHATE REDUCTASE"/>
    <property type="match status" value="1"/>
</dbReference>
<dbReference type="SUPFAM" id="SSF51735">
    <property type="entry name" value="NAD(P)-binding Rossmann-fold domains"/>
    <property type="match status" value="1"/>
</dbReference>